<evidence type="ECO:0000256" key="10">
    <source>
        <dbReference type="SAM" id="MobiDB-lite"/>
    </source>
</evidence>
<dbReference type="InterPro" id="IPR015424">
    <property type="entry name" value="PyrdxlP-dep_Trfase"/>
</dbReference>
<dbReference type="InterPro" id="IPR015422">
    <property type="entry name" value="PyrdxlP-dep_Trfase_small"/>
</dbReference>
<dbReference type="RefSeq" id="WP_188742913.1">
    <property type="nucleotide sequence ID" value="NZ_BAABFW010000018.1"/>
</dbReference>
<evidence type="ECO:0000256" key="4">
    <source>
        <dbReference type="ARBA" id="ARBA00022576"/>
    </source>
</evidence>
<dbReference type="GO" id="GO:0030170">
    <property type="term" value="F:pyridoxal phosphate binding"/>
    <property type="evidence" value="ECO:0007669"/>
    <property type="project" value="InterPro"/>
</dbReference>
<keyword evidence="6 9" id="KW-0808">Transferase</keyword>
<dbReference type="PANTHER" id="PTHR42885">
    <property type="entry name" value="HISTIDINOL-PHOSPHATE AMINOTRANSFERASE-RELATED"/>
    <property type="match status" value="1"/>
</dbReference>
<dbReference type="InterPro" id="IPR001917">
    <property type="entry name" value="Aminotrans_II_pyridoxalP_BS"/>
</dbReference>
<dbReference type="InterPro" id="IPR005861">
    <property type="entry name" value="HisP_aminotrans"/>
</dbReference>
<dbReference type="AlphaFoldDB" id="A0A917UQX0"/>
<dbReference type="EC" id="2.6.1.9" evidence="9"/>
<evidence type="ECO:0000313" key="12">
    <source>
        <dbReference type="EMBL" id="GGJ78662.1"/>
    </source>
</evidence>
<gene>
    <name evidence="9 12" type="primary">hisC</name>
    <name evidence="12" type="ORF">GCM10011372_16160</name>
</gene>
<evidence type="ECO:0000256" key="5">
    <source>
        <dbReference type="ARBA" id="ARBA00022605"/>
    </source>
</evidence>
<dbReference type="CDD" id="cd00609">
    <property type="entry name" value="AAT_like"/>
    <property type="match status" value="1"/>
</dbReference>
<dbReference type="NCBIfam" id="NF002877">
    <property type="entry name" value="PRK03317.1"/>
    <property type="match status" value="1"/>
</dbReference>
<dbReference type="PROSITE" id="PS00599">
    <property type="entry name" value="AA_TRANSFER_CLASS_2"/>
    <property type="match status" value="1"/>
</dbReference>
<dbReference type="PANTHER" id="PTHR42885:SF2">
    <property type="entry name" value="HISTIDINOL-PHOSPHATE AMINOTRANSFERASE"/>
    <property type="match status" value="1"/>
</dbReference>
<evidence type="ECO:0000256" key="7">
    <source>
        <dbReference type="ARBA" id="ARBA00022898"/>
    </source>
</evidence>
<evidence type="ECO:0000256" key="9">
    <source>
        <dbReference type="HAMAP-Rule" id="MF_01023"/>
    </source>
</evidence>
<evidence type="ECO:0000256" key="1">
    <source>
        <dbReference type="ARBA" id="ARBA00001933"/>
    </source>
</evidence>
<dbReference type="SUPFAM" id="SSF53383">
    <property type="entry name" value="PLP-dependent transferases"/>
    <property type="match status" value="1"/>
</dbReference>
<feature type="domain" description="Aminotransferase class I/classII large" evidence="11">
    <location>
        <begin position="28"/>
        <end position="353"/>
    </location>
</feature>
<accession>A0A917UQX0</accession>
<evidence type="ECO:0000256" key="2">
    <source>
        <dbReference type="ARBA" id="ARBA00007970"/>
    </source>
</evidence>
<dbReference type="InterPro" id="IPR015421">
    <property type="entry name" value="PyrdxlP-dep_Trfase_major"/>
</dbReference>
<keyword evidence="13" id="KW-1185">Reference proteome</keyword>
<protein>
    <recommendedName>
        <fullName evidence="9">Histidinol-phosphate aminotransferase</fullName>
        <ecNumber evidence="9">2.6.1.9</ecNumber>
    </recommendedName>
    <alternativeName>
        <fullName evidence="9">Imidazole acetol-phosphate transaminase</fullName>
    </alternativeName>
</protein>
<dbReference type="GO" id="GO:0000105">
    <property type="term" value="P:L-histidine biosynthetic process"/>
    <property type="evidence" value="ECO:0007669"/>
    <property type="project" value="UniProtKB-UniRule"/>
</dbReference>
<evidence type="ECO:0000256" key="6">
    <source>
        <dbReference type="ARBA" id="ARBA00022679"/>
    </source>
</evidence>
<dbReference type="EMBL" id="BMMD01000007">
    <property type="protein sequence ID" value="GGJ78662.1"/>
    <property type="molecule type" value="Genomic_DNA"/>
</dbReference>
<dbReference type="InterPro" id="IPR004839">
    <property type="entry name" value="Aminotransferase_I/II_large"/>
</dbReference>
<sequence length="366" mass="38847">MTSLDDLPIRDDLRGRTPYGAPQKSVPVALNVNENTHPIPEDVAHDIVARVAAAILSLNRYPDREFTELREALAEYLGHGLDSDRIWAANGSNEVLQHLLQAFGGPGRTALGFAPTYSMYGLLASGTGTEWVTSGRDADYELGADTAVAAIREHDPDLVLLCAPNNPTGTPVSLDTITAVADAARGIVVVDEAYVEFADPGTPSALTLLEGRPRLVVSRTMSKAFAFAGARVGYLAADPAVIDALRLVRLPYHLSALTQAAALGALAHADEMLAMVDEIRSQRDRISTELAGIGFRPYRSGANFVLFGGVDDPHAVFEALLARGILIREIGLPGSLRVTAGTEAETTAFLEAIAVFAPANAARRGE</sequence>
<dbReference type="HAMAP" id="MF_01023">
    <property type="entry name" value="HisC_aminotrans_2"/>
    <property type="match status" value="1"/>
</dbReference>
<feature type="region of interest" description="Disordered" evidence="10">
    <location>
        <begin position="1"/>
        <end position="21"/>
    </location>
</feature>
<reference evidence="12" key="2">
    <citation type="submission" date="2020-09" db="EMBL/GenBank/DDBJ databases">
        <authorList>
            <person name="Sun Q."/>
            <person name="Zhou Y."/>
        </authorList>
    </citation>
    <scope>NUCLEOTIDE SEQUENCE</scope>
    <source>
        <strain evidence="12">CGMCC 1.8984</strain>
    </source>
</reference>
<evidence type="ECO:0000259" key="11">
    <source>
        <dbReference type="Pfam" id="PF00155"/>
    </source>
</evidence>
<organism evidence="12 13">
    <name type="scientific">Agromyces bauzanensis</name>
    <dbReference type="NCBI Taxonomy" id="1308924"/>
    <lineage>
        <taxon>Bacteria</taxon>
        <taxon>Bacillati</taxon>
        <taxon>Actinomycetota</taxon>
        <taxon>Actinomycetes</taxon>
        <taxon>Micrococcales</taxon>
        <taxon>Microbacteriaceae</taxon>
        <taxon>Agromyces</taxon>
    </lineage>
</organism>
<comment type="subunit">
    <text evidence="3 9">Homodimer.</text>
</comment>
<comment type="catalytic activity">
    <reaction evidence="9">
        <text>L-histidinol phosphate + 2-oxoglutarate = 3-(imidazol-4-yl)-2-oxopropyl phosphate + L-glutamate</text>
        <dbReference type="Rhea" id="RHEA:23744"/>
        <dbReference type="ChEBI" id="CHEBI:16810"/>
        <dbReference type="ChEBI" id="CHEBI:29985"/>
        <dbReference type="ChEBI" id="CHEBI:57766"/>
        <dbReference type="ChEBI" id="CHEBI:57980"/>
        <dbReference type="EC" id="2.6.1.9"/>
    </reaction>
</comment>
<keyword evidence="7 9" id="KW-0663">Pyridoxal phosphate</keyword>
<proteinExistence type="inferred from homology"/>
<evidence type="ECO:0000256" key="3">
    <source>
        <dbReference type="ARBA" id="ARBA00011738"/>
    </source>
</evidence>
<keyword evidence="8 9" id="KW-0368">Histidine biosynthesis</keyword>
<dbReference type="Proteomes" id="UP000636956">
    <property type="component" value="Unassembled WGS sequence"/>
</dbReference>
<dbReference type="Pfam" id="PF00155">
    <property type="entry name" value="Aminotran_1_2"/>
    <property type="match status" value="1"/>
</dbReference>
<dbReference type="Gene3D" id="3.90.1150.10">
    <property type="entry name" value="Aspartate Aminotransferase, domain 1"/>
    <property type="match status" value="1"/>
</dbReference>
<keyword evidence="5 9" id="KW-0028">Amino-acid biosynthesis</keyword>
<dbReference type="NCBIfam" id="TIGR01141">
    <property type="entry name" value="hisC"/>
    <property type="match status" value="1"/>
</dbReference>
<comment type="similarity">
    <text evidence="2 9">Belongs to the class-II pyridoxal-phosphate-dependent aminotransferase family. Histidinol-phosphate aminotransferase subfamily.</text>
</comment>
<comment type="pathway">
    <text evidence="9">Amino-acid biosynthesis; L-histidine biosynthesis; L-histidine from 5-phospho-alpha-D-ribose 1-diphosphate: step 7/9.</text>
</comment>
<comment type="caution">
    <text evidence="12">The sequence shown here is derived from an EMBL/GenBank/DDBJ whole genome shotgun (WGS) entry which is preliminary data.</text>
</comment>
<evidence type="ECO:0000256" key="8">
    <source>
        <dbReference type="ARBA" id="ARBA00023102"/>
    </source>
</evidence>
<evidence type="ECO:0000313" key="13">
    <source>
        <dbReference type="Proteomes" id="UP000636956"/>
    </source>
</evidence>
<dbReference type="Gene3D" id="3.40.640.10">
    <property type="entry name" value="Type I PLP-dependent aspartate aminotransferase-like (Major domain)"/>
    <property type="match status" value="1"/>
</dbReference>
<keyword evidence="4 9" id="KW-0032">Aminotransferase</keyword>
<dbReference type="GO" id="GO:0004400">
    <property type="term" value="F:histidinol-phosphate transaminase activity"/>
    <property type="evidence" value="ECO:0007669"/>
    <property type="project" value="UniProtKB-UniRule"/>
</dbReference>
<name>A0A917UQX0_9MICO</name>
<reference evidence="12" key="1">
    <citation type="journal article" date="2014" name="Int. J. Syst. Evol. Microbiol.">
        <title>Complete genome sequence of Corynebacterium casei LMG S-19264T (=DSM 44701T), isolated from a smear-ripened cheese.</title>
        <authorList>
            <consortium name="US DOE Joint Genome Institute (JGI-PGF)"/>
            <person name="Walter F."/>
            <person name="Albersmeier A."/>
            <person name="Kalinowski J."/>
            <person name="Ruckert C."/>
        </authorList>
    </citation>
    <scope>NUCLEOTIDE SEQUENCE</scope>
    <source>
        <strain evidence="12">CGMCC 1.8984</strain>
    </source>
</reference>
<comment type="cofactor">
    <cofactor evidence="1 9">
        <name>pyridoxal 5'-phosphate</name>
        <dbReference type="ChEBI" id="CHEBI:597326"/>
    </cofactor>
</comment>
<feature type="modified residue" description="N6-(pyridoxal phosphate)lysine" evidence="9">
    <location>
        <position position="223"/>
    </location>
</feature>